<comment type="subunit">
    <text evidence="7">Homodimer.</text>
</comment>
<dbReference type="InterPro" id="IPR038019">
    <property type="entry name" value="PRib_AMP_CycHydrolase_sf"/>
</dbReference>
<feature type="domain" description="Phosphoribosyl-AMP cyclohydrolase" evidence="9">
    <location>
        <begin position="43"/>
        <end position="116"/>
    </location>
</feature>
<evidence type="ECO:0000313" key="10">
    <source>
        <dbReference type="EMBL" id="MCR6546888.1"/>
    </source>
</evidence>
<comment type="caution">
    <text evidence="10">The sequence shown here is derived from an EMBL/GenBank/DDBJ whole genome shotgun (WGS) entry which is preliminary data.</text>
</comment>
<comment type="cofactor">
    <cofactor evidence="7">
        <name>Zn(2+)</name>
        <dbReference type="ChEBI" id="CHEBI:29105"/>
    </cofactor>
    <text evidence="7">Binds 1 zinc ion per subunit.</text>
</comment>
<keyword evidence="8" id="KW-0812">Transmembrane</keyword>
<keyword evidence="11" id="KW-1185">Reference proteome</keyword>
<dbReference type="NCBIfam" id="NF000768">
    <property type="entry name" value="PRK00051.1"/>
    <property type="match status" value="1"/>
</dbReference>
<dbReference type="Proteomes" id="UP001524944">
    <property type="component" value="Unassembled WGS sequence"/>
</dbReference>
<comment type="pathway">
    <text evidence="2 7">Amino-acid biosynthesis; L-histidine biosynthesis; L-histidine from 5-phospho-alpha-D-ribose 1-diphosphate: step 3/9.</text>
</comment>
<feature type="binding site" evidence="7">
    <location>
        <position position="94"/>
    </location>
    <ligand>
        <name>Mg(2+)</name>
        <dbReference type="ChEBI" id="CHEBI:18420"/>
    </ligand>
</feature>
<evidence type="ECO:0000256" key="3">
    <source>
        <dbReference type="ARBA" id="ARBA00022490"/>
    </source>
</evidence>
<dbReference type="InterPro" id="IPR026660">
    <property type="entry name" value="PRA-CH"/>
</dbReference>
<dbReference type="EMBL" id="JANPWE010000013">
    <property type="protein sequence ID" value="MCR6546888.1"/>
    <property type="molecule type" value="Genomic_DNA"/>
</dbReference>
<keyword evidence="7" id="KW-0460">Magnesium</keyword>
<keyword evidence="5 7" id="KW-0378">Hydrolase</keyword>
<evidence type="ECO:0000256" key="6">
    <source>
        <dbReference type="ARBA" id="ARBA00023102"/>
    </source>
</evidence>
<feature type="binding site" evidence="7">
    <location>
        <position position="90"/>
    </location>
    <ligand>
        <name>Mg(2+)</name>
        <dbReference type="ChEBI" id="CHEBI:18420"/>
    </ligand>
</feature>
<comment type="similarity">
    <text evidence="7">Belongs to the PRA-CH family.</text>
</comment>
<dbReference type="RefSeq" id="WP_242965496.1">
    <property type="nucleotide sequence ID" value="NZ_CP022121.1"/>
</dbReference>
<dbReference type="Pfam" id="PF01502">
    <property type="entry name" value="PRA-CH"/>
    <property type="match status" value="1"/>
</dbReference>
<comment type="subcellular location">
    <subcellularLocation>
        <location evidence="7">Cytoplasm</location>
    </subcellularLocation>
</comment>
<proteinExistence type="inferred from homology"/>
<feature type="binding site" evidence="7">
    <location>
        <position position="91"/>
    </location>
    <ligand>
        <name>Zn(2+)</name>
        <dbReference type="ChEBI" id="CHEBI:29105"/>
        <note>ligand shared between dimeric partners</note>
    </ligand>
</feature>
<comment type="cofactor">
    <cofactor evidence="7">
        <name>Mg(2+)</name>
        <dbReference type="ChEBI" id="CHEBI:18420"/>
    </cofactor>
    <text evidence="7">Binds 1 Mg(2+) ion per subunit.</text>
</comment>
<accession>A0ABT1Y7N5</accession>
<name>A0ABT1Y7N5_9FIRM</name>
<keyword evidence="6 7" id="KW-0368">Histidine biosynthesis</keyword>
<keyword evidence="7" id="KW-0479">Metal-binding</keyword>
<organism evidence="10 11">
    <name type="scientific">Dehalobacterium formicoaceticum</name>
    <dbReference type="NCBI Taxonomy" id="51515"/>
    <lineage>
        <taxon>Bacteria</taxon>
        <taxon>Bacillati</taxon>
        <taxon>Bacillota</taxon>
        <taxon>Clostridia</taxon>
        <taxon>Eubacteriales</taxon>
        <taxon>Peptococcaceae</taxon>
        <taxon>Dehalobacterium</taxon>
    </lineage>
</organism>
<feature type="binding site" evidence="7">
    <location>
        <position position="92"/>
    </location>
    <ligand>
        <name>Mg(2+)</name>
        <dbReference type="ChEBI" id="CHEBI:18420"/>
    </ligand>
</feature>
<protein>
    <recommendedName>
        <fullName evidence="7">Phosphoribosyl-AMP cyclohydrolase</fullName>
        <shortName evidence="7">PRA-CH</shortName>
        <ecNumber evidence="7">3.5.4.19</ecNumber>
    </recommendedName>
</protein>
<evidence type="ECO:0000256" key="8">
    <source>
        <dbReference type="SAM" id="Phobius"/>
    </source>
</evidence>
<feature type="binding site" evidence="7">
    <location>
        <position position="107"/>
    </location>
    <ligand>
        <name>Zn(2+)</name>
        <dbReference type="ChEBI" id="CHEBI:29105"/>
        <note>ligand shared between dimeric partners</note>
    </ligand>
</feature>
<dbReference type="InterPro" id="IPR002496">
    <property type="entry name" value="PRib_AMP_CycHydrolase_dom"/>
</dbReference>
<keyword evidence="8" id="KW-0472">Membrane</keyword>
<evidence type="ECO:0000256" key="2">
    <source>
        <dbReference type="ARBA" id="ARBA00005169"/>
    </source>
</evidence>
<keyword evidence="8" id="KW-1133">Transmembrane helix</keyword>
<dbReference type="GO" id="GO:0004635">
    <property type="term" value="F:phosphoribosyl-AMP cyclohydrolase activity"/>
    <property type="evidence" value="ECO:0007669"/>
    <property type="project" value="UniProtKB-EC"/>
</dbReference>
<dbReference type="EC" id="3.5.4.19" evidence="7"/>
<evidence type="ECO:0000256" key="5">
    <source>
        <dbReference type="ARBA" id="ARBA00022801"/>
    </source>
</evidence>
<gene>
    <name evidence="7 10" type="primary">hisI</name>
    <name evidence="10" type="ORF">NVS47_15440</name>
</gene>
<dbReference type="PANTHER" id="PTHR42945:SF1">
    <property type="entry name" value="HISTIDINE BIOSYNTHESIS BIFUNCTIONAL PROTEIN HIS7"/>
    <property type="match status" value="1"/>
</dbReference>
<evidence type="ECO:0000256" key="7">
    <source>
        <dbReference type="HAMAP-Rule" id="MF_01021"/>
    </source>
</evidence>
<evidence type="ECO:0000259" key="9">
    <source>
        <dbReference type="Pfam" id="PF01502"/>
    </source>
</evidence>
<evidence type="ECO:0000313" key="11">
    <source>
        <dbReference type="Proteomes" id="UP001524944"/>
    </source>
</evidence>
<keyword evidence="3 7" id="KW-0963">Cytoplasm</keyword>
<comment type="function">
    <text evidence="7">Catalyzes the hydrolysis of the adenine ring of phosphoribosyl-AMP.</text>
</comment>
<evidence type="ECO:0000256" key="4">
    <source>
        <dbReference type="ARBA" id="ARBA00022605"/>
    </source>
</evidence>
<feature type="binding site" evidence="7">
    <location>
        <position position="114"/>
    </location>
    <ligand>
        <name>Zn(2+)</name>
        <dbReference type="ChEBI" id="CHEBI:29105"/>
        <note>ligand shared between dimeric partners</note>
    </ligand>
</feature>
<comment type="catalytic activity">
    <reaction evidence="1 7">
        <text>1-(5-phospho-beta-D-ribosyl)-5'-AMP + H2O = 1-(5-phospho-beta-D-ribosyl)-5-[(5-phospho-beta-D-ribosylamino)methylideneamino]imidazole-4-carboxamide</text>
        <dbReference type="Rhea" id="RHEA:20049"/>
        <dbReference type="ChEBI" id="CHEBI:15377"/>
        <dbReference type="ChEBI" id="CHEBI:58435"/>
        <dbReference type="ChEBI" id="CHEBI:59457"/>
        <dbReference type="EC" id="3.5.4.19"/>
    </reaction>
</comment>
<dbReference type="PANTHER" id="PTHR42945">
    <property type="entry name" value="HISTIDINE BIOSYNTHESIS BIFUNCTIONAL PROTEIN"/>
    <property type="match status" value="1"/>
</dbReference>
<keyword evidence="7" id="KW-0862">Zinc</keyword>
<dbReference type="HAMAP" id="MF_01021">
    <property type="entry name" value="HisI"/>
    <property type="match status" value="1"/>
</dbReference>
<sequence>MQGINVRPAEIPSLPDFTQFLKFDDRGLIPAVIQDEKSGQVLMVAWMNQSSLLLTFVSGYTWFYSRSRQQLWKKGETSGHFQRVKELFYDCDGDTLLIKVDQTGVACHTGEFSCFHHQVDLGIKDQRPLLNL</sequence>
<keyword evidence="4 7" id="KW-0028">Amino-acid biosynthesis</keyword>
<reference evidence="10 11" key="1">
    <citation type="submission" date="2022-08" db="EMBL/GenBank/DDBJ databases">
        <title>Proteogenomics of the novel Dehalobacterium formicoaceticum strain EZ94 highlights a key role of methyltransferases during anaerobic dichloromethane degradation.</title>
        <authorList>
            <person name="Wasmund K."/>
        </authorList>
    </citation>
    <scope>NUCLEOTIDE SEQUENCE [LARGE SCALE GENOMIC DNA]</scope>
    <source>
        <strain evidence="10 11">EZ94</strain>
    </source>
</reference>
<evidence type="ECO:0000256" key="1">
    <source>
        <dbReference type="ARBA" id="ARBA00000024"/>
    </source>
</evidence>
<dbReference type="Gene3D" id="3.10.20.810">
    <property type="entry name" value="Phosphoribosyl-AMP cyclohydrolase"/>
    <property type="match status" value="1"/>
</dbReference>
<dbReference type="SUPFAM" id="SSF141734">
    <property type="entry name" value="HisI-like"/>
    <property type="match status" value="1"/>
</dbReference>
<feature type="transmembrane region" description="Helical" evidence="8">
    <location>
        <begin position="46"/>
        <end position="64"/>
    </location>
</feature>